<proteinExistence type="predicted"/>
<protein>
    <submittedName>
        <fullName evidence="1">Uncharacterized protein</fullName>
    </submittedName>
</protein>
<organism evidence="1 2">
    <name type="scientific">Luteococcus peritonei</name>
    <dbReference type="NCBI Taxonomy" id="88874"/>
    <lineage>
        <taxon>Bacteria</taxon>
        <taxon>Bacillati</taxon>
        <taxon>Actinomycetota</taxon>
        <taxon>Actinomycetes</taxon>
        <taxon>Propionibacteriales</taxon>
        <taxon>Propionibacteriaceae</taxon>
        <taxon>Luteococcus</taxon>
    </lineage>
</organism>
<gene>
    <name evidence="1" type="ORF">ACFSCS_02780</name>
</gene>
<evidence type="ECO:0000313" key="1">
    <source>
        <dbReference type="EMBL" id="MFD1889109.1"/>
    </source>
</evidence>
<dbReference type="RefSeq" id="WP_343873978.1">
    <property type="nucleotide sequence ID" value="NZ_BAAAIX010000021.1"/>
</dbReference>
<dbReference type="EMBL" id="JBHUFZ010000007">
    <property type="protein sequence ID" value="MFD1889109.1"/>
    <property type="molecule type" value="Genomic_DNA"/>
</dbReference>
<reference evidence="2" key="1">
    <citation type="journal article" date="2019" name="Int. J. Syst. Evol. Microbiol.">
        <title>The Global Catalogue of Microorganisms (GCM) 10K type strain sequencing project: providing services to taxonomists for standard genome sequencing and annotation.</title>
        <authorList>
            <consortium name="The Broad Institute Genomics Platform"/>
            <consortium name="The Broad Institute Genome Sequencing Center for Infectious Disease"/>
            <person name="Wu L."/>
            <person name="Ma J."/>
        </authorList>
    </citation>
    <scope>NUCLEOTIDE SEQUENCE [LARGE SCALE GENOMIC DNA]</scope>
    <source>
        <strain evidence="2">CAIM 431</strain>
    </source>
</reference>
<evidence type="ECO:0000313" key="2">
    <source>
        <dbReference type="Proteomes" id="UP001597326"/>
    </source>
</evidence>
<keyword evidence="2" id="KW-1185">Reference proteome</keyword>
<sequence length="63" mass="6749">MIIAIAAIATLWIAAALVIAFAGRSSADVERALASTEQIRAWDEFDTVRAAWASEDADSRQIA</sequence>
<accession>A0ABW4RTH8</accession>
<name>A0ABW4RTH8_9ACTN</name>
<comment type="caution">
    <text evidence="1">The sequence shown here is derived from an EMBL/GenBank/DDBJ whole genome shotgun (WGS) entry which is preliminary data.</text>
</comment>
<dbReference type="Proteomes" id="UP001597326">
    <property type="component" value="Unassembled WGS sequence"/>
</dbReference>